<keyword evidence="3" id="KW-1185">Reference proteome</keyword>
<keyword evidence="1" id="KW-0732">Signal</keyword>
<evidence type="ECO:0000256" key="1">
    <source>
        <dbReference type="SAM" id="SignalP"/>
    </source>
</evidence>
<feature type="signal peptide" evidence="1">
    <location>
        <begin position="1"/>
        <end position="29"/>
    </location>
</feature>
<dbReference type="AlphaFoldDB" id="A0A9X2DBU5"/>
<gene>
    <name evidence="2" type="ORF">M8330_21170</name>
</gene>
<evidence type="ECO:0000313" key="3">
    <source>
        <dbReference type="Proteomes" id="UP001139485"/>
    </source>
</evidence>
<accession>A0A9X2DBU5</accession>
<evidence type="ECO:0000313" key="2">
    <source>
        <dbReference type="EMBL" id="MCM0622805.1"/>
    </source>
</evidence>
<dbReference type="EMBL" id="JAMOIL010000050">
    <property type="protein sequence ID" value="MCM0622805.1"/>
    <property type="molecule type" value="Genomic_DNA"/>
</dbReference>
<sequence>MNKKLISLLAVPALAATIAVALPAGSATANSGTWTCKDGGHTLTTNIYFTQDSVNHTWKYLTYELTGSGTGGKSNWDASFNDGTGERNYHANNQDDLDNDTLYTENFVDFTSKKSRTETWTASAAFDTRGTDNHCSSSLIY</sequence>
<comment type="caution">
    <text evidence="2">The sequence shown here is derived from an EMBL/GenBank/DDBJ whole genome shotgun (WGS) entry which is preliminary data.</text>
</comment>
<proteinExistence type="predicted"/>
<organism evidence="2 3">
    <name type="scientific">Nocardioides bruguierae</name>
    <dbReference type="NCBI Taxonomy" id="2945102"/>
    <lineage>
        <taxon>Bacteria</taxon>
        <taxon>Bacillati</taxon>
        <taxon>Actinomycetota</taxon>
        <taxon>Actinomycetes</taxon>
        <taxon>Propionibacteriales</taxon>
        <taxon>Nocardioidaceae</taxon>
        <taxon>Nocardioides</taxon>
    </lineage>
</organism>
<feature type="chain" id="PRO_5040952921" evidence="1">
    <location>
        <begin position="30"/>
        <end position="141"/>
    </location>
</feature>
<name>A0A9X2DBU5_9ACTN</name>
<dbReference type="RefSeq" id="WP_250828965.1">
    <property type="nucleotide sequence ID" value="NZ_JAMOIL010000050.1"/>
</dbReference>
<reference evidence="2" key="1">
    <citation type="submission" date="2022-05" db="EMBL/GenBank/DDBJ databases">
        <authorList>
            <person name="Tuo L."/>
        </authorList>
    </citation>
    <scope>NUCLEOTIDE SEQUENCE</scope>
    <source>
        <strain evidence="2">BSK12Z-4</strain>
    </source>
</reference>
<protein>
    <submittedName>
        <fullName evidence="2">Uncharacterized protein</fullName>
    </submittedName>
</protein>
<dbReference type="Proteomes" id="UP001139485">
    <property type="component" value="Unassembled WGS sequence"/>
</dbReference>